<sequence length="268" mass="29503">MQLLSTQLLSTQLLSTQLSTQLLSTQLLSTQLLSTQLLSTQLLSTQLLSTQLLSTLLIRLVLLMLVLLIIRPWLLFHWLPEITIADADVVQDGATGSHLDCKDRARACCAGADVGAAVWERAMAFPHTCIRFISASSGRALEKPESPRIKVEPEEHGLTQDLHRSMTAAEPCRLTGSPQTKEEPEEPETQRIKTEQEPLPVCVKTEESHRAEPQREKSSEGDTEHSSDSEDEEEAHLHHLPPLSSDTEDGDPRAQKLGHCEASSGGRG</sequence>
<dbReference type="Proteomes" id="UP001497482">
    <property type="component" value="Chromosome 22"/>
</dbReference>
<evidence type="ECO:0000313" key="3">
    <source>
        <dbReference type="EMBL" id="CAL1597709.1"/>
    </source>
</evidence>
<keyword evidence="2" id="KW-0812">Transmembrane</keyword>
<dbReference type="EMBL" id="OZ035844">
    <property type="protein sequence ID" value="CAL1597709.1"/>
    <property type="molecule type" value="Genomic_DNA"/>
</dbReference>
<keyword evidence="2" id="KW-0472">Membrane</keyword>
<reference evidence="3 4" key="1">
    <citation type="submission" date="2024-04" db="EMBL/GenBank/DDBJ databases">
        <authorList>
            <person name="Waldvogel A.-M."/>
            <person name="Schoenle A."/>
        </authorList>
    </citation>
    <scope>NUCLEOTIDE SEQUENCE [LARGE SCALE GENOMIC DNA]</scope>
</reference>
<protein>
    <submittedName>
        <fullName evidence="3">Uncharacterized protein</fullName>
    </submittedName>
</protein>
<organism evidence="3 4">
    <name type="scientific">Knipowitschia caucasica</name>
    <name type="common">Caucasian dwarf goby</name>
    <name type="synonym">Pomatoschistus caucasicus</name>
    <dbReference type="NCBI Taxonomy" id="637954"/>
    <lineage>
        <taxon>Eukaryota</taxon>
        <taxon>Metazoa</taxon>
        <taxon>Chordata</taxon>
        <taxon>Craniata</taxon>
        <taxon>Vertebrata</taxon>
        <taxon>Euteleostomi</taxon>
        <taxon>Actinopterygii</taxon>
        <taxon>Neopterygii</taxon>
        <taxon>Teleostei</taxon>
        <taxon>Neoteleostei</taxon>
        <taxon>Acanthomorphata</taxon>
        <taxon>Gobiaria</taxon>
        <taxon>Gobiiformes</taxon>
        <taxon>Gobioidei</taxon>
        <taxon>Gobiidae</taxon>
        <taxon>Gobiinae</taxon>
        <taxon>Knipowitschia</taxon>
    </lineage>
</organism>
<feature type="compositionally biased region" description="Basic and acidic residues" evidence="1">
    <location>
        <begin position="142"/>
        <end position="164"/>
    </location>
</feature>
<gene>
    <name evidence="3" type="ORF">KC01_LOCUS26197</name>
</gene>
<evidence type="ECO:0000313" key="4">
    <source>
        <dbReference type="Proteomes" id="UP001497482"/>
    </source>
</evidence>
<name>A0AAV2LBC2_KNICA</name>
<feature type="region of interest" description="Disordered" evidence="1">
    <location>
        <begin position="142"/>
        <end position="268"/>
    </location>
</feature>
<evidence type="ECO:0000256" key="2">
    <source>
        <dbReference type="SAM" id="Phobius"/>
    </source>
</evidence>
<keyword evidence="4" id="KW-1185">Reference proteome</keyword>
<proteinExistence type="predicted"/>
<keyword evidence="2" id="KW-1133">Transmembrane helix</keyword>
<feature type="transmembrane region" description="Helical" evidence="2">
    <location>
        <begin position="48"/>
        <end position="70"/>
    </location>
</feature>
<feature type="compositionally biased region" description="Basic and acidic residues" evidence="1">
    <location>
        <begin position="204"/>
        <end position="228"/>
    </location>
</feature>
<evidence type="ECO:0000256" key="1">
    <source>
        <dbReference type="SAM" id="MobiDB-lite"/>
    </source>
</evidence>
<accession>A0AAV2LBC2</accession>
<dbReference type="AlphaFoldDB" id="A0AAV2LBC2"/>